<dbReference type="Proteomes" id="UP000327011">
    <property type="component" value="Unassembled WGS sequence"/>
</dbReference>
<name>A0A5J5K954_9ACTN</name>
<dbReference type="EMBL" id="VYTZ01000001">
    <property type="protein sequence ID" value="KAA9381357.1"/>
    <property type="molecule type" value="Genomic_DNA"/>
</dbReference>
<dbReference type="GO" id="GO:0046417">
    <property type="term" value="P:chorismate metabolic process"/>
    <property type="evidence" value="ECO:0007669"/>
    <property type="project" value="InterPro"/>
</dbReference>
<organism evidence="3 4">
    <name type="scientific">Microbispora cellulosiformans</name>
    <dbReference type="NCBI Taxonomy" id="2614688"/>
    <lineage>
        <taxon>Bacteria</taxon>
        <taxon>Bacillati</taxon>
        <taxon>Actinomycetota</taxon>
        <taxon>Actinomycetes</taxon>
        <taxon>Streptosporangiales</taxon>
        <taxon>Streptosporangiaceae</taxon>
        <taxon>Microbispora</taxon>
    </lineage>
</organism>
<evidence type="ECO:0000259" key="2">
    <source>
        <dbReference type="PROSITE" id="PS51168"/>
    </source>
</evidence>
<dbReference type="PROSITE" id="PS51168">
    <property type="entry name" value="CHORISMATE_MUT_2"/>
    <property type="match status" value="1"/>
</dbReference>
<gene>
    <name evidence="3" type="ORF">F5972_00420</name>
</gene>
<evidence type="ECO:0000313" key="4">
    <source>
        <dbReference type="Proteomes" id="UP000327011"/>
    </source>
</evidence>
<dbReference type="InterPro" id="IPR002701">
    <property type="entry name" value="CM_II_prokaryot"/>
</dbReference>
<sequence>MTALQASRTILHIPGSCRTPGVRGERHDTALRDQTSNFAECAPHSVRRRRIRWFEGTFPVAKLNALRAQIDGLDRKLAEVIAERLGLCAQVAHVKLAEGISMMQPDRVTAVREAYAGRARELGVSPDLLVRVAVLLIDEACRLEAGIMGTSIGPHTSEHTRAGGAGGVADGTRV</sequence>
<comment type="caution">
    <text evidence="3">The sequence shown here is derived from an EMBL/GenBank/DDBJ whole genome shotgun (WGS) entry which is preliminary data.</text>
</comment>
<dbReference type="Pfam" id="PF01817">
    <property type="entry name" value="CM_2"/>
    <property type="match status" value="1"/>
</dbReference>
<dbReference type="GO" id="GO:0004106">
    <property type="term" value="F:chorismate mutase activity"/>
    <property type="evidence" value="ECO:0007669"/>
    <property type="project" value="InterPro"/>
</dbReference>
<dbReference type="InterPro" id="IPR036979">
    <property type="entry name" value="CM_dom_sf"/>
</dbReference>
<accession>A0A5J5K954</accession>
<protein>
    <submittedName>
        <fullName evidence="3">Chorismate mutase</fullName>
    </submittedName>
</protein>
<feature type="compositionally biased region" description="Gly residues" evidence="1">
    <location>
        <begin position="163"/>
        <end position="174"/>
    </location>
</feature>
<feature type="domain" description="Chorismate mutase" evidence="2">
    <location>
        <begin position="57"/>
        <end position="148"/>
    </location>
</feature>
<dbReference type="Gene3D" id="1.20.59.10">
    <property type="entry name" value="Chorismate mutase"/>
    <property type="match status" value="1"/>
</dbReference>
<dbReference type="AlphaFoldDB" id="A0A5J5K954"/>
<dbReference type="InterPro" id="IPR036263">
    <property type="entry name" value="Chorismate_II_sf"/>
</dbReference>
<dbReference type="SUPFAM" id="SSF48600">
    <property type="entry name" value="Chorismate mutase II"/>
    <property type="match status" value="1"/>
</dbReference>
<feature type="region of interest" description="Disordered" evidence="1">
    <location>
        <begin position="154"/>
        <end position="174"/>
    </location>
</feature>
<evidence type="ECO:0000256" key="1">
    <source>
        <dbReference type="SAM" id="MobiDB-lite"/>
    </source>
</evidence>
<reference evidence="3 4" key="1">
    <citation type="submission" date="2019-09" db="EMBL/GenBank/DDBJ databases">
        <title>Screening of Novel Bioactive Compounds from Soil-Associated.</title>
        <authorList>
            <person name="Gong X."/>
        </authorList>
    </citation>
    <scope>NUCLEOTIDE SEQUENCE [LARGE SCALE GENOMIC DNA]</scope>
    <source>
        <strain evidence="3 4">Gxj-6</strain>
    </source>
</reference>
<proteinExistence type="predicted"/>
<dbReference type="SMART" id="SM00830">
    <property type="entry name" value="CM_2"/>
    <property type="match status" value="1"/>
</dbReference>
<evidence type="ECO:0000313" key="3">
    <source>
        <dbReference type="EMBL" id="KAA9381357.1"/>
    </source>
</evidence>
<keyword evidence="4" id="KW-1185">Reference proteome</keyword>